<reference evidence="1 2" key="1">
    <citation type="submission" date="2021-03" db="EMBL/GenBank/DDBJ databases">
        <title>Genomic Encyclopedia of Type Strains, Phase IV (KMG-IV): sequencing the most valuable type-strain genomes for metagenomic binning, comparative biology and taxonomic classification.</title>
        <authorList>
            <person name="Goeker M."/>
        </authorList>
    </citation>
    <scope>NUCLEOTIDE SEQUENCE [LARGE SCALE GENOMIC DNA]</scope>
    <source>
        <strain evidence="1 2">DSM 27138</strain>
    </source>
</reference>
<evidence type="ECO:0000313" key="1">
    <source>
        <dbReference type="EMBL" id="MBP2019591.1"/>
    </source>
</evidence>
<dbReference type="EMBL" id="JAGGLG010000031">
    <property type="protein sequence ID" value="MBP2019591.1"/>
    <property type="molecule type" value="Genomic_DNA"/>
</dbReference>
<proteinExistence type="predicted"/>
<protein>
    <recommendedName>
        <fullName evidence="3">ABC transporter domain-containing protein</fullName>
    </recommendedName>
</protein>
<gene>
    <name evidence="1" type="ORF">J2Z79_003033</name>
</gene>
<keyword evidence="2" id="KW-1185">Reference proteome</keyword>
<evidence type="ECO:0000313" key="2">
    <source>
        <dbReference type="Proteomes" id="UP001519289"/>
    </source>
</evidence>
<accession>A0ABS4JXH4</accession>
<organism evidence="1 2">
    <name type="scientific">Symbiobacterium terraclitae</name>
    <dbReference type="NCBI Taxonomy" id="557451"/>
    <lineage>
        <taxon>Bacteria</taxon>
        <taxon>Bacillati</taxon>
        <taxon>Bacillota</taxon>
        <taxon>Clostridia</taxon>
        <taxon>Eubacteriales</taxon>
        <taxon>Symbiobacteriaceae</taxon>
        <taxon>Symbiobacterium</taxon>
    </lineage>
</organism>
<dbReference type="RefSeq" id="WP_209467697.1">
    <property type="nucleotide sequence ID" value="NZ_JAGGLG010000031.1"/>
</dbReference>
<sequence>MTASTVIWRSPTATEPWNQERKLADLAARALGHGGRTALSAWLDDGDGLWLTAPGAVAYVHGERHDLWWEFTLEASFRWQAHLCRMRPEVYQQRLRHLTRALGLEGVLGREVTGLTHGTRALADLAVALLPYPRLLLWEEPFYLMSQAEADRAVRLVEAEHAGGMTLVAVAREKPGLDDLPATPRWPHGRRLHAAQ</sequence>
<comment type="caution">
    <text evidence="1">The sequence shown here is derived from an EMBL/GenBank/DDBJ whole genome shotgun (WGS) entry which is preliminary data.</text>
</comment>
<evidence type="ECO:0008006" key="3">
    <source>
        <dbReference type="Google" id="ProtNLM"/>
    </source>
</evidence>
<dbReference type="Proteomes" id="UP001519289">
    <property type="component" value="Unassembled WGS sequence"/>
</dbReference>
<dbReference type="Gene3D" id="3.40.50.300">
    <property type="entry name" value="P-loop containing nucleotide triphosphate hydrolases"/>
    <property type="match status" value="1"/>
</dbReference>
<name>A0ABS4JXH4_9FIRM</name>
<dbReference type="InterPro" id="IPR027417">
    <property type="entry name" value="P-loop_NTPase"/>
</dbReference>
<dbReference type="SUPFAM" id="SSF52540">
    <property type="entry name" value="P-loop containing nucleoside triphosphate hydrolases"/>
    <property type="match status" value="1"/>
</dbReference>